<evidence type="ECO:0000256" key="1">
    <source>
        <dbReference type="ARBA" id="ARBA00001966"/>
    </source>
</evidence>
<evidence type="ECO:0000256" key="6">
    <source>
        <dbReference type="ARBA" id="ARBA00023004"/>
    </source>
</evidence>
<keyword evidence="5" id="KW-0479">Metal-binding</keyword>
<evidence type="ECO:0000256" key="4">
    <source>
        <dbReference type="ARBA" id="ARBA00022485"/>
    </source>
</evidence>
<dbReference type="Proteomes" id="UP000646365">
    <property type="component" value="Unassembled WGS sequence"/>
</dbReference>
<proteinExistence type="inferred from homology"/>
<dbReference type="InterPro" id="IPR000573">
    <property type="entry name" value="AconitaseA/IPMdHydase_ssu_swvl"/>
</dbReference>
<evidence type="ECO:0000313" key="14">
    <source>
        <dbReference type="Proteomes" id="UP000646365"/>
    </source>
</evidence>
<keyword evidence="6 10" id="KW-0408">Iron</keyword>
<evidence type="ECO:0000256" key="3">
    <source>
        <dbReference type="ARBA" id="ARBA00007185"/>
    </source>
</evidence>
<comment type="similarity">
    <text evidence="3 10">Belongs to the aconitase/IPM isomerase family.</text>
</comment>
<keyword evidence="8 10" id="KW-0456">Lyase</keyword>
<evidence type="ECO:0000259" key="12">
    <source>
        <dbReference type="Pfam" id="PF00694"/>
    </source>
</evidence>
<gene>
    <name evidence="13" type="ORF">GCM10011611_52610</name>
</gene>
<dbReference type="SUPFAM" id="SSF53732">
    <property type="entry name" value="Aconitase iron-sulfur domain"/>
    <property type="match status" value="1"/>
</dbReference>
<dbReference type="FunFam" id="3.20.19.10:FF:000001">
    <property type="entry name" value="Aconitate hydratase"/>
    <property type="match status" value="1"/>
</dbReference>
<feature type="domain" description="Aconitase A/isopropylmalate dehydratase small subunit swivel" evidence="12">
    <location>
        <begin position="674"/>
        <end position="804"/>
    </location>
</feature>
<evidence type="ECO:0000256" key="10">
    <source>
        <dbReference type="RuleBase" id="RU361275"/>
    </source>
</evidence>
<dbReference type="InterPro" id="IPR006249">
    <property type="entry name" value="Aconitase/IRP2"/>
</dbReference>
<dbReference type="PANTHER" id="PTHR11670">
    <property type="entry name" value="ACONITASE/IRON-RESPONSIVE ELEMENT FAMILY MEMBER"/>
    <property type="match status" value="1"/>
</dbReference>
<dbReference type="EMBL" id="BMJQ01000016">
    <property type="protein sequence ID" value="GGF39706.1"/>
    <property type="molecule type" value="Genomic_DNA"/>
</dbReference>
<name>A0A8J3E5Y7_9PROT</name>
<feature type="domain" description="Aconitase/3-isopropylmalate dehydratase large subunit alpha/beta/alpha" evidence="11">
    <location>
        <begin position="73"/>
        <end position="548"/>
    </location>
</feature>
<comment type="catalytic activity">
    <reaction evidence="9 10">
        <text>citrate = D-threo-isocitrate</text>
        <dbReference type="Rhea" id="RHEA:10336"/>
        <dbReference type="ChEBI" id="CHEBI:15562"/>
        <dbReference type="ChEBI" id="CHEBI:16947"/>
        <dbReference type="EC" id="4.2.1.3"/>
    </reaction>
</comment>
<dbReference type="InterPro" id="IPR036008">
    <property type="entry name" value="Aconitase_4Fe-4S_dom"/>
</dbReference>
<comment type="pathway">
    <text evidence="2">Carbohydrate metabolism; tricarboxylic acid cycle; isocitrate from oxaloacetate: step 2/2.</text>
</comment>
<dbReference type="PROSITE" id="PS00450">
    <property type="entry name" value="ACONITASE_1"/>
    <property type="match status" value="1"/>
</dbReference>
<protein>
    <recommendedName>
        <fullName evidence="10">Aconitate hydratase</fullName>
        <shortName evidence="10">Aconitase</shortName>
        <ecNumber evidence="10">4.2.1.3</ecNumber>
    </recommendedName>
</protein>
<keyword evidence="4 10" id="KW-0004">4Fe-4S</keyword>
<reference evidence="13" key="2">
    <citation type="submission" date="2020-09" db="EMBL/GenBank/DDBJ databases">
        <authorList>
            <person name="Sun Q."/>
            <person name="Zhou Y."/>
        </authorList>
    </citation>
    <scope>NUCLEOTIDE SEQUENCE</scope>
    <source>
        <strain evidence="13">CGMCC 1.15725</strain>
    </source>
</reference>
<keyword evidence="7 10" id="KW-0411">Iron-sulfur</keyword>
<comment type="caution">
    <text evidence="13">The sequence shown here is derived from an EMBL/GenBank/DDBJ whole genome shotgun (WGS) entry which is preliminary data.</text>
</comment>
<dbReference type="GO" id="GO:0051539">
    <property type="term" value="F:4 iron, 4 sulfur cluster binding"/>
    <property type="evidence" value="ECO:0007669"/>
    <property type="project" value="UniProtKB-KW"/>
</dbReference>
<evidence type="ECO:0000256" key="7">
    <source>
        <dbReference type="ARBA" id="ARBA00023014"/>
    </source>
</evidence>
<dbReference type="InterPro" id="IPR015931">
    <property type="entry name" value="Acnase/IPM_dHydase_lsu_aba_1/3"/>
</dbReference>
<evidence type="ECO:0000256" key="8">
    <source>
        <dbReference type="ARBA" id="ARBA00023239"/>
    </source>
</evidence>
<dbReference type="AlphaFoldDB" id="A0A8J3E5Y7"/>
<dbReference type="NCBIfam" id="NF009520">
    <property type="entry name" value="PRK12881.1"/>
    <property type="match status" value="1"/>
</dbReference>
<dbReference type="GO" id="GO:0006099">
    <property type="term" value="P:tricarboxylic acid cycle"/>
    <property type="evidence" value="ECO:0007669"/>
    <property type="project" value="UniProtKB-UniPathway"/>
</dbReference>
<keyword evidence="14" id="KW-1185">Reference proteome</keyword>
<dbReference type="SUPFAM" id="SSF52016">
    <property type="entry name" value="LeuD/IlvD-like"/>
    <property type="match status" value="1"/>
</dbReference>
<dbReference type="NCBIfam" id="TIGR01341">
    <property type="entry name" value="aconitase_1"/>
    <property type="match status" value="1"/>
</dbReference>
<dbReference type="PROSITE" id="PS01244">
    <property type="entry name" value="ACONITASE_2"/>
    <property type="match status" value="1"/>
</dbReference>
<dbReference type="Gene3D" id="3.20.19.10">
    <property type="entry name" value="Aconitase, domain 4"/>
    <property type="match status" value="1"/>
</dbReference>
<organism evidence="13 14">
    <name type="scientific">Aliidongia dinghuensis</name>
    <dbReference type="NCBI Taxonomy" id="1867774"/>
    <lineage>
        <taxon>Bacteria</taxon>
        <taxon>Pseudomonadati</taxon>
        <taxon>Pseudomonadota</taxon>
        <taxon>Alphaproteobacteria</taxon>
        <taxon>Rhodospirillales</taxon>
        <taxon>Dongiaceae</taxon>
        <taxon>Aliidongia</taxon>
    </lineage>
</organism>
<evidence type="ECO:0000256" key="5">
    <source>
        <dbReference type="ARBA" id="ARBA00022723"/>
    </source>
</evidence>
<evidence type="ECO:0000259" key="11">
    <source>
        <dbReference type="Pfam" id="PF00330"/>
    </source>
</evidence>
<evidence type="ECO:0000256" key="2">
    <source>
        <dbReference type="ARBA" id="ARBA00004717"/>
    </source>
</evidence>
<comment type="function">
    <text evidence="10">Catalyzes the isomerization of citrate to isocitrate via cis-aconitate.</text>
</comment>
<dbReference type="Gene3D" id="3.30.499.10">
    <property type="entry name" value="Aconitase, domain 3"/>
    <property type="match status" value="2"/>
</dbReference>
<dbReference type="NCBIfam" id="NF006757">
    <property type="entry name" value="PRK09277.1"/>
    <property type="match status" value="1"/>
</dbReference>
<dbReference type="InterPro" id="IPR018136">
    <property type="entry name" value="Aconitase_4Fe-4S_BS"/>
</dbReference>
<comment type="cofactor">
    <cofactor evidence="1">
        <name>[4Fe-4S] cluster</name>
        <dbReference type="ChEBI" id="CHEBI:49883"/>
    </cofactor>
</comment>
<sequence length="873" mass="92523">MTSAAATERPFVGSLEIQGKRWRIVSLARVAKTIAGFDRLPVSLKLLAENVARHEPQLLAAFAHWLAGTAEADLEVPFRPARVLMHDTTCLPALADLAAMRDAMRAQGGDPARVNPLIPVTLVIDHSVAVDRFGTADAAVYNLARDFERNAERYAFVRWGQENLRNFAVVSPGNGICHQINLETLASVVRAETDADGTPMLVPDSLVGTDSHTPTINALGVLAWGVGGIEGQAAALGEPLGLQLPAVVGIRTTGRLKPGVTATDLVLAVTQLLRRVGVVDKFVEFFGDGLDHLSLADRATVANMAPEYGATAAYFPIDAVTIRFLRTTGRSAEQAAIVEAYAKAQGLWRVPGAALQFSQIVELDLAAVETSLAGPSRPHQRVALSGVPSSFATLLAEQGREMPGATRDCTDGAVLIAAITSCTNTANPRLVVQAGLVARRARQLGLRVPPWVRTSLSPGSRAVADYLAEAGLQADLDALGFQVAGFGCMTCIGNSGALDPAIVERVRDGLVGAAVLSGNRNFEGRINPHVQAAYLASPGLVVAYALAGTVARDLRTEPVAWDGAGRPVLLDELWPDDSEVDAIVARVVEPAYARRAAAGIGDDPAWSRIAAASGVTFPWDDASTYIRRPPYFDRVRPAEDEVRGARALLLLGDHVTTDHISPAGAIPADSLAGRYLTSRGVPAAAFDQYSTRRSNHEVLLRGLFTNPRLDNALLPPGARKPGGRTVHQPSGAIMTVYDAAERYRAEGTPLVIFAGREYGAGSSRDWAAKGPALIGVRAVVAESFERIHRKNLVGMGVLPLELPAGVSRTTLGLDGTELFDLARHDAAVTLTIRRADGTAESVALRLRIDTRVEEAYLGAGGILPYVLGRLAAA</sequence>
<dbReference type="GO" id="GO:0046872">
    <property type="term" value="F:metal ion binding"/>
    <property type="evidence" value="ECO:0007669"/>
    <property type="project" value="UniProtKB-KW"/>
</dbReference>
<dbReference type="EC" id="4.2.1.3" evidence="10"/>
<dbReference type="GO" id="GO:0003994">
    <property type="term" value="F:aconitate hydratase activity"/>
    <property type="evidence" value="ECO:0007669"/>
    <property type="project" value="UniProtKB-EC"/>
</dbReference>
<dbReference type="RefSeq" id="WP_189051146.1">
    <property type="nucleotide sequence ID" value="NZ_BMJQ01000016.1"/>
</dbReference>
<accession>A0A8J3E5Y7</accession>
<evidence type="ECO:0000313" key="13">
    <source>
        <dbReference type="EMBL" id="GGF39706.1"/>
    </source>
</evidence>
<reference evidence="13" key="1">
    <citation type="journal article" date="2014" name="Int. J. Syst. Evol. Microbiol.">
        <title>Complete genome sequence of Corynebacterium casei LMG S-19264T (=DSM 44701T), isolated from a smear-ripened cheese.</title>
        <authorList>
            <consortium name="US DOE Joint Genome Institute (JGI-PGF)"/>
            <person name="Walter F."/>
            <person name="Albersmeier A."/>
            <person name="Kalinowski J."/>
            <person name="Ruckert C."/>
        </authorList>
    </citation>
    <scope>NUCLEOTIDE SEQUENCE</scope>
    <source>
        <strain evidence="13">CGMCC 1.15725</strain>
    </source>
</reference>
<dbReference type="Pfam" id="PF00694">
    <property type="entry name" value="Aconitase_C"/>
    <property type="match status" value="1"/>
</dbReference>
<dbReference type="Pfam" id="PF00330">
    <property type="entry name" value="Aconitase"/>
    <property type="match status" value="1"/>
</dbReference>
<dbReference type="InterPro" id="IPR015928">
    <property type="entry name" value="Aconitase/3IPM_dehydase_swvl"/>
</dbReference>
<dbReference type="UniPathway" id="UPA00223">
    <property type="reaction ID" value="UER00718"/>
</dbReference>
<dbReference type="Gene3D" id="6.10.190.10">
    <property type="match status" value="1"/>
</dbReference>
<dbReference type="InterPro" id="IPR001030">
    <property type="entry name" value="Acoase/IPM_deHydtase_lsu_aba"/>
</dbReference>
<evidence type="ECO:0000256" key="9">
    <source>
        <dbReference type="ARBA" id="ARBA00023501"/>
    </source>
</evidence>
<dbReference type="PRINTS" id="PR00415">
    <property type="entry name" value="ACONITASE"/>
</dbReference>